<dbReference type="InterPro" id="IPR007627">
    <property type="entry name" value="RNA_pol_sigma70_r2"/>
</dbReference>
<evidence type="ECO:0000259" key="1">
    <source>
        <dbReference type="Pfam" id="PF04542"/>
    </source>
</evidence>
<name>A0A4Q4YXP0_9ACTN</name>
<dbReference type="InterPro" id="IPR014284">
    <property type="entry name" value="RNA_pol_sigma-70_dom"/>
</dbReference>
<dbReference type="Proteomes" id="UP000295198">
    <property type="component" value="Unassembled WGS sequence"/>
</dbReference>
<dbReference type="Pfam" id="PF04542">
    <property type="entry name" value="Sigma70_r2"/>
    <property type="match status" value="1"/>
</dbReference>
<protein>
    <submittedName>
        <fullName evidence="2">Sigma-70 family RNA polymerase sigma factor</fullName>
    </submittedName>
</protein>
<dbReference type="AlphaFoldDB" id="A0A4Q4YXP0"/>
<dbReference type="InterPro" id="IPR036388">
    <property type="entry name" value="WH-like_DNA-bd_sf"/>
</dbReference>
<proteinExistence type="predicted"/>
<dbReference type="Gene3D" id="1.10.10.10">
    <property type="entry name" value="Winged helix-like DNA-binding domain superfamily/Winged helix DNA-binding domain"/>
    <property type="match status" value="1"/>
</dbReference>
<dbReference type="NCBIfam" id="TIGR02937">
    <property type="entry name" value="sigma70-ECF"/>
    <property type="match status" value="1"/>
</dbReference>
<keyword evidence="3" id="KW-1185">Reference proteome</keyword>
<accession>A0A4Q4YXP0</accession>
<dbReference type="InterPro" id="IPR013324">
    <property type="entry name" value="RNA_pol_sigma_r3/r4-like"/>
</dbReference>
<dbReference type="InterPro" id="IPR013325">
    <property type="entry name" value="RNA_pol_sigma_r2"/>
</dbReference>
<feature type="domain" description="RNA polymerase sigma-70 region 2" evidence="1">
    <location>
        <begin position="31"/>
        <end position="95"/>
    </location>
</feature>
<dbReference type="InterPro" id="IPR050239">
    <property type="entry name" value="Sigma-70_RNA_pol_init_factors"/>
</dbReference>
<sequence>MAHDLLETAAVTTDPVERQRLLDEVVLLNADVAESVASRYRGRGIPTDDLRQVAYEGLVKAVHRFDPARRHDFLSFAVPTIRGEVQRYFRDQGWTVRPPRRIQDLQWRLHRAIEELSQDLGREPN</sequence>
<dbReference type="PANTHER" id="PTHR30603:SF17">
    <property type="entry name" value="RNA POLYMERASE SIGMA-G FACTOR"/>
    <property type="match status" value="1"/>
</dbReference>
<dbReference type="OrthoDB" id="9804285at2"/>
<gene>
    <name evidence="2" type="ORF">EKO23_24905</name>
</gene>
<dbReference type="PANTHER" id="PTHR30603">
    <property type="entry name" value="RNA POLYMERASE SIGMA FACTOR RPO"/>
    <property type="match status" value="1"/>
</dbReference>
<dbReference type="SUPFAM" id="SSF88946">
    <property type="entry name" value="Sigma2 domain of RNA polymerase sigma factors"/>
    <property type="match status" value="1"/>
</dbReference>
<organism evidence="2 3">
    <name type="scientific">Nocardioides guangzhouensis</name>
    <dbReference type="NCBI Taxonomy" id="2497878"/>
    <lineage>
        <taxon>Bacteria</taxon>
        <taxon>Bacillati</taxon>
        <taxon>Actinomycetota</taxon>
        <taxon>Actinomycetes</taxon>
        <taxon>Propionibacteriales</taxon>
        <taxon>Nocardioidaceae</taxon>
        <taxon>Nocardioides</taxon>
    </lineage>
</organism>
<feature type="non-terminal residue" evidence="2">
    <location>
        <position position="125"/>
    </location>
</feature>
<dbReference type="GO" id="GO:0003700">
    <property type="term" value="F:DNA-binding transcription factor activity"/>
    <property type="evidence" value="ECO:0007669"/>
    <property type="project" value="InterPro"/>
</dbReference>
<evidence type="ECO:0000313" key="3">
    <source>
        <dbReference type="Proteomes" id="UP000295198"/>
    </source>
</evidence>
<comment type="caution">
    <text evidence="2">The sequence shown here is derived from an EMBL/GenBank/DDBJ whole genome shotgun (WGS) entry which is preliminary data.</text>
</comment>
<dbReference type="SUPFAM" id="SSF88659">
    <property type="entry name" value="Sigma3 and sigma4 domains of RNA polymerase sigma factors"/>
    <property type="match status" value="1"/>
</dbReference>
<dbReference type="EMBL" id="SDKM01000153">
    <property type="protein sequence ID" value="RYP79555.1"/>
    <property type="molecule type" value="Genomic_DNA"/>
</dbReference>
<dbReference type="GO" id="GO:0006352">
    <property type="term" value="P:DNA-templated transcription initiation"/>
    <property type="evidence" value="ECO:0007669"/>
    <property type="project" value="InterPro"/>
</dbReference>
<evidence type="ECO:0000313" key="2">
    <source>
        <dbReference type="EMBL" id="RYP79555.1"/>
    </source>
</evidence>
<reference evidence="2 3" key="1">
    <citation type="submission" date="2019-01" db="EMBL/GenBank/DDBJ databases">
        <title>Nocardioides guangzhouensis sp. nov., an actinobacterium isolated from soil.</title>
        <authorList>
            <person name="Fu Y."/>
            <person name="Cai Y."/>
            <person name="Lin Z."/>
            <person name="Chen P."/>
        </authorList>
    </citation>
    <scope>NUCLEOTIDE SEQUENCE [LARGE SCALE GENOMIC DNA]</scope>
    <source>
        <strain evidence="2 3">130</strain>
    </source>
</reference>
<dbReference type="Gene3D" id="1.20.120.1810">
    <property type="match status" value="1"/>
</dbReference>